<evidence type="ECO:0000256" key="2">
    <source>
        <dbReference type="ARBA" id="ARBA00022574"/>
    </source>
</evidence>
<dbReference type="Gene3D" id="2.130.10.10">
    <property type="entry name" value="YVTN repeat-like/Quinoprotein amine dehydrogenase"/>
    <property type="match status" value="1"/>
</dbReference>
<evidence type="ECO:0000313" key="8">
    <source>
        <dbReference type="EMBL" id="KAG7571398.1"/>
    </source>
</evidence>
<keyword evidence="4" id="KW-0131">Cell cycle</keyword>
<dbReference type="GO" id="GO:1990757">
    <property type="term" value="F:ubiquitin ligase activator activity"/>
    <property type="evidence" value="ECO:0007669"/>
    <property type="project" value="TreeGrafter"/>
</dbReference>
<feature type="region of interest" description="Disordered" evidence="6">
    <location>
        <begin position="227"/>
        <end position="257"/>
    </location>
</feature>
<feature type="region of interest" description="Disordered" evidence="6">
    <location>
        <begin position="1"/>
        <end position="99"/>
    </location>
</feature>
<feature type="compositionally biased region" description="Polar residues" evidence="6">
    <location>
        <begin position="164"/>
        <end position="180"/>
    </location>
</feature>
<dbReference type="Proteomes" id="UP000812966">
    <property type="component" value="Unassembled WGS sequence"/>
</dbReference>
<keyword evidence="2 5" id="KW-0853">WD repeat</keyword>
<dbReference type="InterPro" id="IPR001680">
    <property type="entry name" value="WD40_rpt"/>
</dbReference>
<dbReference type="InterPro" id="IPR033010">
    <property type="entry name" value="Cdc20/Fizzy"/>
</dbReference>
<evidence type="ECO:0000256" key="6">
    <source>
        <dbReference type="SAM" id="MobiDB-lite"/>
    </source>
</evidence>
<protein>
    <recommendedName>
        <fullName evidence="7">CDC20/Fizzy WD40 domain-containing protein</fullName>
    </recommendedName>
</protein>
<comment type="caution">
    <text evidence="8">The sequence shown here is derived from an EMBL/GenBank/DDBJ whole genome shotgun (WGS) entry which is preliminary data.</text>
</comment>
<feature type="compositionally biased region" description="Low complexity" evidence="6">
    <location>
        <begin position="118"/>
        <end position="140"/>
    </location>
</feature>
<evidence type="ECO:0000256" key="1">
    <source>
        <dbReference type="ARBA" id="ARBA00006445"/>
    </source>
</evidence>
<dbReference type="PANTHER" id="PTHR19918">
    <property type="entry name" value="CELL DIVISION CYCLE 20 CDC20 FIZZY -RELATED"/>
    <property type="match status" value="1"/>
</dbReference>
<name>A0A8K0JVX8_9TREE</name>
<dbReference type="GO" id="GO:1905786">
    <property type="term" value="P:positive regulation of anaphase-promoting complex-dependent catabolic process"/>
    <property type="evidence" value="ECO:0007669"/>
    <property type="project" value="TreeGrafter"/>
</dbReference>
<comment type="similarity">
    <text evidence="1">Belongs to the WD repeat CDC20/Fizzy family.</text>
</comment>
<feature type="repeat" description="WD" evidence="5">
    <location>
        <begin position="617"/>
        <end position="658"/>
    </location>
</feature>
<feature type="region of interest" description="Disordered" evidence="6">
    <location>
        <begin position="398"/>
        <end position="513"/>
    </location>
</feature>
<keyword evidence="3" id="KW-0677">Repeat</keyword>
<evidence type="ECO:0000256" key="4">
    <source>
        <dbReference type="ARBA" id="ARBA00023306"/>
    </source>
</evidence>
<feature type="repeat" description="WD" evidence="5">
    <location>
        <begin position="834"/>
        <end position="866"/>
    </location>
</feature>
<reference evidence="8" key="1">
    <citation type="submission" date="2020-04" db="EMBL/GenBank/DDBJ databases">
        <title>Analysis of mating type loci in Filobasidium floriforme.</title>
        <authorList>
            <person name="Nowrousian M."/>
        </authorList>
    </citation>
    <scope>NUCLEOTIDE SEQUENCE</scope>
    <source>
        <strain evidence="8">CBS 6242</strain>
    </source>
</reference>
<gene>
    <name evidence="8" type="ORF">FFLO_00581</name>
</gene>
<feature type="domain" description="CDC20/Fizzy WD40" evidence="7">
    <location>
        <begin position="565"/>
        <end position="865"/>
    </location>
</feature>
<dbReference type="EMBL" id="JABELV010000007">
    <property type="protein sequence ID" value="KAG7571398.1"/>
    <property type="molecule type" value="Genomic_DNA"/>
</dbReference>
<accession>A0A8K0JVX8</accession>
<evidence type="ECO:0000259" key="7">
    <source>
        <dbReference type="Pfam" id="PF24807"/>
    </source>
</evidence>
<dbReference type="Pfam" id="PF24807">
    <property type="entry name" value="WD40_CDC20-Fz"/>
    <property type="match status" value="1"/>
</dbReference>
<feature type="compositionally biased region" description="Low complexity" evidence="6">
    <location>
        <begin position="34"/>
        <end position="47"/>
    </location>
</feature>
<organism evidence="8 9">
    <name type="scientific">Filobasidium floriforme</name>
    <dbReference type="NCBI Taxonomy" id="5210"/>
    <lineage>
        <taxon>Eukaryota</taxon>
        <taxon>Fungi</taxon>
        <taxon>Dikarya</taxon>
        <taxon>Basidiomycota</taxon>
        <taxon>Agaricomycotina</taxon>
        <taxon>Tremellomycetes</taxon>
        <taxon>Filobasidiales</taxon>
        <taxon>Filobasidiaceae</taxon>
        <taxon>Filobasidium</taxon>
    </lineage>
</organism>
<feature type="compositionally biased region" description="Polar residues" evidence="6">
    <location>
        <begin position="1"/>
        <end position="33"/>
    </location>
</feature>
<dbReference type="PROSITE" id="PS50082">
    <property type="entry name" value="WD_REPEATS_2"/>
    <property type="match status" value="3"/>
</dbReference>
<sequence length="907" mass="96158">MSTNARRSPRNHGSTTTAMSHLPTGNNHVNNVASSSISTSRHLSSTTRNQPNGQPTPSRPRYSGSPKETRTVGSTISHQGAHGYLSSNGQGSHAHSPVSMGMTASGLGIVGGGVSMQGSLSASGSGASSSVNSNNAGNGSTQSGGNLKSSPHATSHPHHYSPYHTRSTPNLTTGSTSASCSPVLLSPAGSPVIGPPAGIRDTHQRNSHIQKETGLPEIVEPIVYGSTGEARPVTPNRNRRFGPVLSKSPERDLPGPGTGTAKYRAGLSVEGILMQSGGADKVNTNANGMIGQGGLTGTRNGGARNAKGKGVDYGDRFIPQRSNNDLHASYTLLPDGPEATSGFVPSGIYGEGLAASVIARRAELERSKKRSMMVEGDSIRDEADRTYSNLLKSELFGSGLVDRPTPTHTSSAPSVPSRHTGPSQPAAGHQASHNGDGLLGPIPVHSPSTPRTSAVGAFASGGSRISRSTPVHGEPPVTPTKRRVLDFSSPTSAMKSSPNSRSGGVKASPGNIGLGHKTATGVGMGLDDMLHEKYSLSPMGRESQKLLLSTKKSTRWISKTPFKVLDAPELADDFYLNLVSWSSSNLLAVGLRSSVYIWTAATSDVSRLCDFADGAGMHETIDEVTGLEWTNRGSTVAIGTRAGKVEIWDAEANRRIRTMTGHTGRVGALAWNGHILSTGSRDRTILHRDTRVREHYIETLKAHRQEVCGLKWNPVTNQLASGGNDNKLYIWDSTNPTPLYKFSQHCAAVKALAWSPHHNGLLATGGGTADKKIRYWNTLTGNLLSEWDTGSQVCNLMWAKNSNEIVSTHGYSGGSVSNQICLWKYPSMNPVATLTGHTLRVLYLAMSPDGQTIVTGAGDETLRFWNAFQKGRSGEAPRDEMASEEAVVALREKKREDSELNPFARIR</sequence>
<proteinExistence type="inferred from homology"/>
<dbReference type="SUPFAM" id="SSF50978">
    <property type="entry name" value="WD40 repeat-like"/>
    <property type="match status" value="1"/>
</dbReference>
<dbReference type="GO" id="GO:0010997">
    <property type="term" value="F:anaphase-promoting complex binding"/>
    <property type="evidence" value="ECO:0007669"/>
    <property type="project" value="InterPro"/>
</dbReference>
<dbReference type="InterPro" id="IPR036322">
    <property type="entry name" value="WD40_repeat_dom_sf"/>
</dbReference>
<feature type="compositionally biased region" description="Polar residues" evidence="6">
    <location>
        <begin position="141"/>
        <end position="153"/>
    </location>
</feature>
<dbReference type="GO" id="GO:0031145">
    <property type="term" value="P:anaphase-promoting complex-dependent catabolic process"/>
    <property type="evidence" value="ECO:0007669"/>
    <property type="project" value="TreeGrafter"/>
</dbReference>
<dbReference type="PROSITE" id="PS50294">
    <property type="entry name" value="WD_REPEATS_REGION"/>
    <property type="match status" value="2"/>
</dbReference>
<keyword evidence="9" id="KW-1185">Reference proteome</keyword>
<feature type="region of interest" description="Disordered" evidence="6">
    <location>
        <begin position="118"/>
        <end position="192"/>
    </location>
</feature>
<dbReference type="PANTHER" id="PTHR19918:SF1">
    <property type="entry name" value="FIZZY-RELATED PROTEIN HOMOLOG"/>
    <property type="match status" value="1"/>
</dbReference>
<evidence type="ECO:0000256" key="5">
    <source>
        <dbReference type="PROSITE-ProRule" id="PRU00221"/>
    </source>
</evidence>
<evidence type="ECO:0000256" key="3">
    <source>
        <dbReference type="ARBA" id="ARBA00022737"/>
    </source>
</evidence>
<dbReference type="InterPro" id="IPR056150">
    <property type="entry name" value="WD40_CDC20-Fz"/>
</dbReference>
<feature type="repeat" description="WD" evidence="5">
    <location>
        <begin position="700"/>
        <end position="741"/>
    </location>
</feature>
<dbReference type="SMART" id="SM00320">
    <property type="entry name" value="WD40"/>
    <property type="match status" value="6"/>
</dbReference>
<dbReference type="AlphaFoldDB" id="A0A8K0JVX8"/>
<dbReference type="GO" id="GO:0005680">
    <property type="term" value="C:anaphase-promoting complex"/>
    <property type="evidence" value="ECO:0007669"/>
    <property type="project" value="TreeGrafter"/>
</dbReference>
<feature type="compositionally biased region" description="Polar residues" evidence="6">
    <location>
        <begin position="488"/>
        <end position="502"/>
    </location>
</feature>
<evidence type="ECO:0000313" key="9">
    <source>
        <dbReference type="Proteomes" id="UP000812966"/>
    </source>
</evidence>
<dbReference type="InterPro" id="IPR015943">
    <property type="entry name" value="WD40/YVTN_repeat-like_dom_sf"/>
</dbReference>
<dbReference type="CDD" id="cd00200">
    <property type="entry name" value="WD40"/>
    <property type="match status" value="1"/>
</dbReference>